<protein>
    <recommendedName>
        <fullName evidence="5">Elongator complex protein 2</fullName>
    </recommendedName>
</protein>
<keyword evidence="9" id="KW-0677">Repeat</keyword>
<evidence type="ECO:0000256" key="9">
    <source>
        <dbReference type="ARBA" id="ARBA00022737"/>
    </source>
</evidence>
<feature type="repeat" description="WD" evidence="11">
    <location>
        <begin position="220"/>
        <end position="237"/>
    </location>
</feature>
<dbReference type="Pfam" id="PF00400">
    <property type="entry name" value="WD40"/>
    <property type="match status" value="2"/>
</dbReference>
<comment type="subcellular location">
    <subcellularLocation>
        <location evidence="2">Cytoplasm</location>
    </subcellularLocation>
    <subcellularLocation>
        <location evidence="1">Nucleus</location>
    </subcellularLocation>
</comment>
<dbReference type="GO" id="GO:0005634">
    <property type="term" value="C:nucleus"/>
    <property type="evidence" value="ECO:0007669"/>
    <property type="project" value="UniProtKB-SubCell"/>
</dbReference>
<gene>
    <name evidence="12" type="ORF">HICCMSTLAB_LOCUS11144</name>
</gene>
<dbReference type="OrthoDB" id="27911at2759"/>
<keyword evidence="7 11" id="KW-0853">WD repeat</keyword>
<dbReference type="InterPro" id="IPR001680">
    <property type="entry name" value="WD40_rpt"/>
</dbReference>
<comment type="similarity">
    <text evidence="4">Belongs to the WD repeat ELP2 family.</text>
</comment>
<organism evidence="12 13">
    <name type="scientific">Cotesia congregata</name>
    <name type="common">Parasitoid wasp</name>
    <name type="synonym">Apanteles congregatus</name>
    <dbReference type="NCBI Taxonomy" id="51543"/>
    <lineage>
        <taxon>Eukaryota</taxon>
        <taxon>Metazoa</taxon>
        <taxon>Ecdysozoa</taxon>
        <taxon>Arthropoda</taxon>
        <taxon>Hexapoda</taxon>
        <taxon>Insecta</taxon>
        <taxon>Pterygota</taxon>
        <taxon>Neoptera</taxon>
        <taxon>Endopterygota</taxon>
        <taxon>Hymenoptera</taxon>
        <taxon>Apocrita</taxon>
        <taxon>Ichneumonoidea</taxon>
        <taxon>Braconidae</taxon>
        <taxon>Microgastrinae</taxon>
        <taxon>Cotesia</taxon>
    </lineage>
</organism>
<evidence type="ECO:0000256" key="4">
    <source>
        <dbReference type="ARBA" id="ARBA00005881"/>
    </source>
</evidence>
<evidence type="ECO:0000256" key="7">
    <source>
        <dbReference type="ARBA" id="ARBA00022574"/>
    </source>
</evidence>
<dbReference type="SMART" id="SM00320">
    <property type="entry name" value="WD40"/>
    <property type="match status" value="3"/>
</dbReference>
<dbReference type="AlphaFoldDB" id="A0A8J2MX29"/>
<dbReference type="Proteomes" id="UP000786811">
    <property type="component" value="Unassembled WGS sequence"/>
</dbReference>
<evidence type="ECO:0000256" key="3">
    <source>
        <dbReference type="ARBA" id="ARBA00005043"/>
    </source>
</evidence>
<evidence type="ECO:0000256" key="5">
    <source>
        <dbReference type="ARBA" id="ARBA00020267"/>
    </source>
</evidence>
<keyword evidence="13" id="KW-1185">Reference proteome</keyword>
<dbReference type="GO" id="GO:0002098">
    <property type="term" value="P:tRNA wobble uridine modification"/>
    <property type="evidence" value="ECO:0007669"/>
    <property type="project" value="InterPro"/>
</dbReference>
<dbReference type="PANTHER" id="PTHR44111:SF1">
    <property type="entry name" value="ELONGATOR COMPLEX PROTEIN 2"/>
    <property type="match status" value="1"/>
</dbReference>
<dbReference type="InterPro" id="IPR015943">
    <property type="entry name" value="WD40/YVTN_repeat-like_dom_sf"/>
</dbReference>
<dbReference type="InterPro" id="IPR036322">
    <property type="entry name" value="WD40_repeat_dom_sf"/>
</dbReference>
<dbReference type="InterPro" id="IPR037289">
    <property type="entry name" value="Elp2"/>
</dbReference>
<evidence type="ECO:0000256" key="10">
    <source>
        <dbReference type="ARBA" id="ARBA00023242"/>
    </source>
</evidence>
<evidence type="ECO:0000313" key="12">
    <source>
        <dbReference type="EMBL" id="CAG5102708.1"/>
    </source>
</evidence>
<dbReference type="PANTHER" id="PTHR44111">
    <property type="entry name" value="ELONGATOR COMPLEX PROTEIN 2"/>
    <property type="match status" value="1"/>
</dbReference>
<comment type="caution">
    <text evidence="12">The sequence shown here is derived from an EMBL/GenBank/DDBJ whole genome shotgun (WGS) entry which is preliminary data.</text>
</comment>
<dbReference type="SUPFAM" id="SSF50978">
    <property type="entry name" value="WD40 repeat-like"/>
    <property type="match status" value="1"/>
</dbReference>
<evidence type="ECO:0000256" key="1">
    <source>
        <dbReference type="ARBA" id="ARBA00004123"/>
    </source>
</evidence>
<dbReference type="GO" id="GO:0005737">
    <property type="term" value="C:cytoplasm"/>
    <property type="evidence" value="ECO:0007669"/>
    <property type="project" value="UniProtKB-SubCell"/>
</dbReference>
<dbReference type="Gene3D" id="2.130.10.10">
    <property type="entry name" value="YVTN repeat-like/Quinoprotein amine dehydrogenase"/>
    <property type="match status" value="1"/>
</dbReference>
<evidence type="ECO:0000256" key="8">
    <source>
        <dbReference type="ARBA" id="ARBA00022694"/>
    </source>
</evidence>
<dbReference type="InterPro" id="IPR019775">
    <property type="entry name" value="WD40_repeat_CS"/>
</dbReference>
<dbReference type="PROSITE" id="PS00678">
    <property type="entry name" value="WD_REPEATS_1"/>
    <property type="match status" value="1"/>
</dbReference>
<dbReference type="UniPathway" id="UPA00988"/>
<dbReference type="GO" id="GO:0033588">
    <property type="term" value="C:elongator holoenzyme complex"/>
    <property type="evidence" value="ECO:0007669"/>
    <property type="project" value="InterPro"/>
</dbReference>
<sequence length="332" mass="37621">MQVKTNYISCALNRGPHAIDWCRNNNIICYASFNSVVIYDLDYLETGRVIDKLEKHESRVKVVNWICKNNSDDCSAPKILSASEDGTIIIWDMNLSQKIISQVLFILETAHAAYCPNPNSSTSKNNDSLLITGSSCNCEFKIYEILIDQKLDLKKKLVSEIKISSFPGDKPIPVIIICLEKVTIDLYTCNSSWLNKNSPELNFNHTIELHGPQDWIKLTFMASGSRDGTIRLWKISSIPPEAVDDEQPYQFKPDNKNHLKLYSQAGRTKQLSFWSRVPVVFGLKQLNWAKSVVFTDANLTLTDLQSTSPGLRRYHPSVEIQYDALPKSCSSH</sequence>
<feature type="repeat" description="WD" evidence="11">
    <location>
        <begin position="79"/>
        <end position="101"/>
    </location>
</feature>
<dbReference type="PROSITE" id="PS50082">
    <property type="entry name" value="WD_REPEATS_2"/>
    <property type="match status" value="2"/>
</dbReference>
<accession>A0A8J2MX29</accession>
<evidence type="ECO:0000256" key="2">
    <source>
        <dbReference type="ARBA" id="ARBA00004496"/>
    </source>
</evidence>
<name>A0A8J2MX29_COTCN</name>
<comment type="pathway">
    <text evidence="3">tRNA modification; 5-methoxycarbonylmethyl-2-thiouridine-tRNA biosynthesis.</text>
</comment>
<evidence type="ECO:0000256" key="6">
    <source>
        <dbReference type="ARBA" id="ARBA00022490"/>
    </source>
</evidence>
<proteinExistence type="inferred from homology"/>
<keyword evidence="8" id="KW-0819">tRNA processing</keyword>
<evidence type="ECO:0000256" key="11">
    <source>
        <dbReference type="PROSITE-ProRule" id="PRU00221"/>
    </source>
</evidence>
<keyword evidence="10" id="KW-0539">Nucleus</keyword>
<dbReference type="EMBL" id="CAJNRD030001123">
    <property type="protein sequence ID" value="CAG5102708.1"/>
    <property type="molecule type" value="Genomic_DNA"/>
</dbReference>
<evidence type="ECO:0000313" key="13">
    <source>
        <dbReference type="Proteomes" id="UP000786811"/>
    </source>
</evidence>
<reference evidence="12" key="1">
    <citation type="submission" date="2021-04" db="EMBL/GenBank/DDBJ databases">
        <authorList>
            <person name="Chebbi M.A.C M."/>
        </authorList>
    </citation>
    <scope>NUCLEOTIDE SEQUENCE</scope>
</reference>
<keyword evidence="6" id="KW-0963">Cytoplasm</keyword>